<evidence type="ECO:0000313" key="1">
    <source>
        <dbReference type="EMBL" id="CAG8441084.1"/>
    </source>
</evidence>
<reference evidence="1" key="1">
    <citation type="submission" date="2021-06" db="EMBL/GenBank/DDBJ databases">
        <authorList>
            <person name="Kallberg Y."/>
            <person name="Tangrot J."/>
            <person name="Rosling A."/>
        </authorList>
    </citation>
    <scope>NUCLEOTIDE SEQUENCE</scope>
    <source>
        <strain evidence="1">CL356</strain>
    </source>
</reference>
<comment type="caution">
    <text evidence="1">The sequence shown here is derived from an EMBL/GenBank/DDBJ whole genome shotgun (WGS) entry which is preliminary data.</text>
</comment>
<organism evidence="1 2">
    <name type="scientific">Acaulospora colombiana</name>
    <dbReference type="NCBI Taxonomy" id="27376"/>
    <lineage>
        <taxon>Eukaryota</taxon>
        <taxon>Fungi</taxon>
        <taxon>Fungi incertae sedis</taxon>
        <taxon>Mucoromycota</taxon>
        <taxon>Glomeromycotina</taxon>
        <taxon>Glomeromycetes</taxon>
        <taxon>Diversisporales</taxon>
        <taxon>Acaulosporaceae</taxon>
        <taxon>Acaulospora</taxon>
    </lineage>
</organism>
<evidence type="ECO:0000313" key="2">
    <source>
        <dbReference type="Proteomes" id="UP000789525"/>
    </source>
</evidence>
<dbReference type="Proteomes" id="UP000789525">
    <property type="component" value="Unassembled WGS sequence"/>
</dbReference>
<proteinExistence type="predicted"/>
<keyword evidence="2" id="KW-1185">Reference proteome</keyword>
<accession>A0ACA9JXQ8</accession>
<sequence length="1391" mass="161104">MMEENTTENSPGPTPSSILVGSVSSTNTNTSSSLTTAVITAAPLKINLRVHPKEFSDRDFVITMDGIKPGQFLEIYNLNEESNNSKHFVFRVEKECIKDRTERSNLPTLQISVANHIANLFKFANNSHVMVREIDEQIVASTHEADYIEFCFKDQYIGRKNTKAIFRSESAKIFILVQMSREMWEFDEDGDLYYEKTVDGFFVDLFNRLKKNQTNHVISIVLFSRIVYDYNEDLAGDGSFVNEPPLMRDQEGRCYKDFYKVIVDWETKSDWSMTLKELKNELMNYQQNILLRKKQKGDGIYRVLSGKNSYAFSGNILEAINLALNPFDRHYVDRDLSHTGLSIIVVTPGCGRFEVDKKTLRITTERMVDNGIGLDLVCLSKVPLHRVPLFKFKSLEISKARQKISKDQQKLEQENKLQTPDHSLSELRDPLDYDEDQNEANYSYYKTPDWVDCTFYPGNRHKLPGPDKFVTQCKMYEIQMMGIMEHEISSILIPDLEESPYSRADNIFDYDGYDENIFSSRSKQNGFNGGHSNINLKQHYPHMDFESANLSIRSPDYPQSQRIYDEIAQFPSKNQLSDMSKSFPKALTTVVAHHGQNWQYDISKQKFHSLHDHHQEDGFGCNGQMTEDDVTYVTNSKTKPIAIHSPHRIQRNLNQDPPPSHVGNHDFYMNDKENRGKSLANPLPEEHTTSRQLHRSTFVNPSNLSKNSDEYGVGTYLRWEHAYPIPKQITFMKWSALCTPASLPVTTDYFPPIKEHNEHTYNMSLERNEEYLLNELINQRLSQGYQLITPSNYPKNLNTQSYYLSMGRHVHHLKYDLSNQQVEVKRYVRKIYYDQKPISYTFAILPRLQESYQTKKVEFCFPKVDYKWNDVDKLVCGFHDDILERNELLEQLKFWKTRFILIPTEGFQPGKAPVNEEDRMDGIFNFLEAFEKAAWVPHDVRTDNKNDITSLLRCTTLDLSDFLKNPDDPYPRNPAGNPVFTKDSKPEDIVAAMLSPTADLVRDHNWRFGTHQNAMRGSDLVVWLMRNFSDIKTRKDAVEFGKSLQGRGIIEHCEHKHPFADGYNIYQICVKYAPRRPSPKGFFFNHVLRGNSAAQSKKSLSSKDSRNKDEVVELTKAIFIDIDPSKKSDRKETATLHYDIIYNPDNCYHFQLNWLGCTSSLIDEMLGQWSKMANKHGLKLVEAPVDQAINLYDNNPFQFPTVIQLSVPPPSLEPFKEKLRSDVDPDLYFEEQLVKKFEFVLDVEADCKFPDDVKVKYSYSRTHYKYSQYIHRTGVAFIQIGKPGEGLFFVNNRLFITRNPKNQANPDLLMKDIQDFCQDEMKLKKFWEEVIKEIPLYDGADSHEYYEPEGKVDEDNKNNGSKIVNGKVNGKSGNDKVEEEKISDDKVGDNI</sequence>
<name>A0ACA9JXQ8_9GLOM</name>
<gene>
    <name evidence="1" type="ORF">ACOLOM_LOCUS232</name>
</gene>
<dbReference type="EMBL" id="CAJVPT010000230">
    <property type="protein sequence ID" value="CAG8441084.1"/>
    <property type="molecule type" value="Genomic_DNA"/>
</dbReference>
<protein>
    <submittedName>
        <fullName evidence="1">2217_t:CDS:1</fullName>
    </submittedName>
</protein>